<proteinExistence type="predicted"/>
<evidence type="ECO:0000256" key="1">
    <source>
        <dbReference type="SAM" id="MobiDB-lite"/>
    </source>
</evidence>
<accession>A0AAD4L6G9</accession>
<evidence type="ECO:0000313" key="3">
    <source>
        <dbReference type="Proteomes" id="UP001201163"/>
    </source>
</evidence>
<dbReference type="EMBL" id="JAKELL010000145">
    <property type="protein sequence ID" value="KAH8980108.1"/>
    <property type="molecule type" value="Genomic_DNA"/>
</dbReference>
<comment type="caution">
    <text evidence="2">The sequence shown here is derived from an EMBL/GenBank/DDBJ whole genome shotgun (WGS) entry which is preliminary data.</text>
</comment>
<organism evidence="2 3">
    <name type="scientific">Lactarius akahatsu</name>
    <dbReference type="NCBI Taxonomy" id="416441"/>
    <lineage>
        <taxon>Eukaryota</taxon>
        <taxon>Fungi</taxon>
        <taxon>Dikarya</taxon>
        <taxon>Basidiomycota</taxon>
        <taxon>Agaricomycotina</taxon>
        <taxon>Agaricomycetes</taxon>
        <taxon>Russulales</taxon>
        <taxon>Russulaceae</taxon>
        <taxon>Lactarius</taxon>
    </lineage>
</organism>
<evidence type="ECO:0000313" key="2">
    <source>
        <dbReference type="EMBL" id="KAH8980108.1"/>
    </source>
</evidence>
<dbReference type="AlphaFoldDB" id="A0AAD4L6G9"/>
<keyword evidence="3" id="KW-1185">Reference proteome</keyword>
<feature type="compositionally biased region" description="Low complexity" evidence="1">
    <location>
        <begin position="30"/>
        <end position="44"/>
    </location>
</feature>
<sequence length="569" mass="63799">MSDRKAPPPTSPRPRPPPPTSKPVIQPRRPGSTSGTAGSSSTTAVVPSSLFTTLTKPTTEGYPATEVIKYLIEVVGRDVVSFRRNAQVSYMLVDRARDICDAINTHIKKTESGIDWSSFEMFTDAIDPVEDALFKLVAFTEDEKELHLVEGNSVQDCIIYVNNWATNREEIWSMLDLLETTTELTNLFSGIDVSSRQAEREEARIHDDRTFFEEVIEEIDRAFSGLSKVPNTVRTMTGNLRELLNKVSAGAIPPGITAFTLKAGLLVQGVTRLAFETPSLDPTTVAHLRSAPVWGAAAQLVELLNSTRDDDAKSMDNVRVKYEEFLGFLHNFTGKDLDVPRSYIDLLKLAGQVRRPFHSQAVALISLCRMLVTEFEKDAYRTPDNLVSLEEVLDVTLNGLQDAVSAITELKMFNLASFEDHPAYKALAKAQARIRACHKSFGLGDWNQWELFIVDAIRKDKERMDRLNKLLETRPPLTSQERVGQFELTVEVYDRSKLTVVHQTTYSMEGSTRLSAVRWTIAGALDESLRKYTRQNGEFWLLPDAMCKLHDSISQLAGSSRRLSLRLII</sequence>
<feature type="compositionally biased region" description="Pro residues" evidence="1">
    <location>
        <begin position="7"/>
        <end position="21"/>
    </location>
</feature>
<protein>
    <submittedName>
        <fullName evidence="2">Uncharacterized protein</fullName>
    </submittedName>
</protein>
<name>A0AAD4L6G9_9AGAM</name>
<reference evidence="2" key="1">
    <citation type="submission" date="2022-01" db="EMBL/GenBank/DDBJ databases">
        <title>Comparative genomics reveals a dynamic genome evolution in the ectomycorrhizal milk-cap (Lactarius) mushrooms.</title>
        <authorList>
            <consortium name="DOE Joint Genome Institute"/>
            <person name="Lebreton A."/>
            <person name="Tang N."/>
            <person name="Kuo A."/>
            <person name="LaButti K."/>
            <person name="Drula E."/>
            <person name="Barry K."/>
            <person name="Clum A."/>
            <person name="Lipzen A."/>
            <person name="Mousain D."/>
            <person name="Ng V."/>
            <person name="Wang R."/>
            <person name="Wang X."/>
            <person name="Dai Y."/>
            <person name="Henrissat B."/>
            <person name="Grigoriev I.V."/>
            <person name="Guerin-Laguette A."/>
            <person name="Yu F."/>
            <person name="Martin F.M."/>
        </authorList>
    </citation>
    <scope>NUCLEOTIDE SEQUENCE</scope>
    <source>
        <strain evidence="2">QP</strain>
    </source>
</reference>
<dbReference type="Proteomes" id="UP001201163">
    <property type="component" value="Unassembled WGS sequence"/>
</dbReference>
<gene>
    <name evidence="2" type="ORF">EDB92DRAFT_1954293</name>
</gene>
<feature type="region of interest" description="Disordered" evidence="1">
    <location>
        <begin position="1"/>
        <end position="44"/>
    </location>
</feature>